<dbReference type="Pfam" id="PF01476">
    <property type="entry name" value="LysM"/>
    <property type="match status" value="1"/>
</dbReference>
<name>A0A7K1J2C1_9BIFI</name>
<sequence>MRSIDVQALSIQERRPQVGIAKANIAGSNMKAGTAASRRTWSVRHRVIIFVVALIACFAVGVAAAGAGEPSVTQDSSQVVHYTVQPGDSLWSIANRFPDGSSSDYQRVEKLKQVNNLRGGALQAGQSIVIPM</sequence>
<dbReference type="PROSITE" id="PS51782">
    <property type="entry name" value="LYSM"/>
    <property type="match status" value="1"/>
</dbReference>
<evidence type="ECO:0000313" key="3">
    <source>
        <dbReference type="EMBL" id="MUH58784.1"/>
    </source>
</evidence>
<accession>A0A7K1J2C1</accession>
<keyword evidence="1" id="KW-0812">Transmembrane</keyword>
<gene>
    <name evidence="3" type="ORF">GSD1FS_0072</name>
</gene>
<keyword evidence="4" id="KW-1185">Reference proteome</keyword>
<protein>
    <submittedName>
        <fullName evidence="3">Peptidoglycan-binding protein</fullName>
    </submittedName>
</protein>
<dbReference type="RefSeq" id="WP_246165666.1">
    <property type="nucleotide sequence ID" value="NZ_WNLP01000001.1"/>
</dbReference>
<dbReference type="AlphaFoldDB" id="A0A7K1J2C1"/>
<comment type="caution">
    <text evidence="3">The sequence shown here is derived from an EMBL/GenBank/DDBJ whole genome shotgun (WGS) entry which is preliminary data.</text>
</comment>
<evidence type="ECO:0000313" key="4">
    <source>
        <dbReference type="Proteomes" id="UP000487882"/>
    </source>
</evidence>
<dbReference type="InterPro" id="IPR018392">
    <property type="entry name" value="LysM"/>
</dbReference>
<dbReference type="CDD" id="cd00118">
    <property type="entry name" value="LysM"/>
    <property type="match status" value="1"/>
</dbReference>
<feature type="domain" description="LysM" evidence="2">
    <location>
        <begin position="80"/>
        <end position="130"/>
    </location>
</feature>
<keyword evidence="1" id="KW-1133">Transmembrane helix</keyword>
<dbReference type="EMBL" id="WNLP01000001">
    <property type="protein sequence ID" value="MUH58784.1"/>
    <property type="molecule type" value="Genomic_DNA"/>
</dbReference>
<evidence type="ECO:0000259" key="2">
    <source>
        <dbReference type="PROSITE" id="PS51782"/>
    </source>
</evidence>
<evidence type="ECO:0000256" key="1">
    <source>
        <dbReference type="SAM" id="Phobius"/>
    </source>
</evidence>
<proteinExistence type="predicted"/>
<dbReference type="InterPro" id="IPR036779">
    <property type="entry name" value="LysM_dom_sf"/>
</dbReference>
<feature type="transmembrane region" description="Helical" evidence="1">
    <location>
        <begin position="47"/>
        <end position="68"/>
    </location>
</feature>
<dbReference type="SMART" id="SM00257">
    <property type="entry name" value="LysM"/>
    <property type="match status" value="1"/>
</dbReference>
<keyword evidence="1" id="KW-0472">Membrane</keyword>
<dbReference type="Proteomes" id="UP000487882">
    <property type="component" value="Unassembled WGS sequence"/>
</dbReference>
<organism evidence="3 4">
    <name type="scientific">Bifidobacterium canis</name>
    <dbReference type="NCBI Taxonomy" id="2610880"/>
    <lineage>
        <taxon>Bacteria</taxon>
        <taxon>Bacillati</taxon>
        <taxon>Actinomycetota</taxon>
        <taxon>Actinomycetes</taxon>
        <taxon>Bifidobacteriales</taxon>
        <taxon>Bifidobacteriaceae</taxon>
        <taxon>Bifidobacterium</taxon>
    </lineage>
</organism>
<dbReference type="Gene3D" id="3.10.350.10">
    <property type="entry name" value="LysM domain"/>
    <property type="match status" value="1"/>
</dbReference>
<dbReference type="SUPFAM" id="SSF54106">
    <property type="entry name" value="LysM domain"/>
    <property type="match status" value="1"/>
</dbReference>
<reference evidence="3 4" key="1">
    <citation type="submission" date="2019-09" db="EMBL/GenBank/DDBJ databases">
        <title>Bifidobacterium canis sp. nov., isolated from the digestive tract of German Shepherd dog puppy.</title>
        <authorList>
            <person name="Bunesova V."/>
        </authorList>
    </citation>
    <scope>NUCLEOTIDE SEQUENCE [LARGE SCALE GENOMIC DNA]</scope>
    <source>
        <strain evidence="3 4">GSD1FS</strain>
    </source>
</reference>